<accession>A0A4P8XHN9</accession>
<evidence type="ECO:0000259" key="4">
    <source>
        <dbReference type="Pfam" id="PF04577"/>
    </source>
</evidence>
<sequence>MHLKATMSELGVTHITVRRRNPRWFVSTTRAYLHAAYRTRRSRPIYRELSFAEDDSSSFAAVLPYGRICKDGMLVLTKRFQLLQDISFTFQGEHLKPVRRIQMLQQWREKPARFLGRTAAYLCSASPGNYFHWMLDVLPRLYLLEQSGIPVDTYIMNRTTLHAFHKETLAAVNISPHQILDARLHLQVKRLVVTSPITRYQFNVQPYVIPVSIPKWACHYLRSVFIPPELDHLGTAGKGRYLYISRRHAVYRKVVNEPELTEALSTLGFKVVQLEHLRHAEQVQLFVEAACIVAPHGAGLTNTVFCRPGTRIIELFASNYTPSYYEMISAHMDLDYHRMVSEPEEASLDFRVNPEDVLKLIR</sequence>
<organism evidence="5 6">
    <name type="scientific">Paenibacillus algicola</name>
    <dbReference type="NCBI Taxonomy" id="2565926"/>
    <lineage>
        <taxon>Bacteria</taxon>
        <taxon>Bacillati</taxon>
        <taxon>Bacillota</taxon>
        <taxon>Bacilli</taxon>
        <taxon>Bacillales</taxon>
        <taxon>Paenibacillaceae</taxon>
        <taxon>Paenibacillus</taxon>
    </lineage>
</organism>
<name>A0A4P8XHN9_9BACL</name>
<dbReference type="EMBL" id="CP040396">
    <property type="protein sequence ID" value="QCT01838.1"/>
    <property type="molecule type" value="Genomic_DNA"/>
</dbReference>
<evidence type="ECO:0000256" key="2">
    <source>
        <dbReference type="ARBA" id="ARBA00022679"/>
    </source>
</evidence>
<evidence type="ECO:0000256" key="1">
    <source>
        <dbReference type="ARBA" id="ARBA00022676"/>
    </source>
</evidence>
<evidence type="ECO:0000313" key="6">
    <source>
        <dbReference type="Proteomes" id="UP000300879"/>
    </source>
</evidence>
<dbReference type="PANTHER" id="PTHR20961">
    <property type="entry name" value="GLYCOSYLTRANSFERASE"/>
    <property type="match status" value="1"/>
</dbReference>
<dbReference type="InterPro" id="IPR007657">
    <property type="entry name" value="Glycosyltransferase_61"/>
</dbReference>
<keyword evidence="2" id="KW-0808">Transferase</keyword>
<dbReference type="Proteomes" id="UP000300879">
    <property type="component" value="Chromosome"/>
</dbReference>
<evidence type="ECO:0000313" key="5">
    <source>
        <dbReference type="EMBL" id="QCT01838.1"/>
    </source>
</evidence>
<feature type="domain" description="Glycosyltransferase 61 catalytic" evidence="4">
    <location>
        <begin position="130"/>
        <end position="313"/>
    </location>
</feature>
<evidence type="ECO:0000256" key="3">
    <source>
        <dbReference type="ARBA" id="ARBA00023180"/>
    </source>
</evidence>
<dbReference type="GO" id="GO:0016757">
    <property type="term" value="F:glycosyltransferase activity"/>
    <property type="evidence" value="ECO:0007669"/>
    <property type="project" value="UniProtKB-KW"/>
</dbReference>
<gene>
    <name evidence="5" type="ORF">E6C60_1120</name>
</gene>
<reference evidence="5 6" key="1">
    <citation type="submission" date="2019-05" db="EMBL/GenBank/DDBJ databases">
        <authorList>
            <person name="Chen C."/>
        </authorList>
    </citation>
    <scope>NUCLEOTIDE SEQUENCE [LARGE SCALE GENOMIC DNA]</scope>
    <source>
        <strain evidence="5 6">HB172198</strain>
    </source>
</reference>
<keyword evidence="3" id="KW-0325">Glycoprotein</keyword>
<dbReference type="Pfam" id="PF04577">
    <property type="entry name" value="Glyco_transf_61"/>
    <property type="match status" value="1"/>
</dbReference>
<keyword evidence="6" id="KW-1185">Reference proteome</keyword>
<protein>
    <recommendedName>
        <fullName evidence="4">Glycosyltransferase 61 catalytic domain-containing protein</fullName>
    </recommendedName>
</protein>
<dbReference type="InterPro" id="IPR049625">
    <property type="entry name" value="Glyco_transf_61_cat"/>
</dbReference>
<dbReference type="KEGG" id="palo:E6C60_1120"/>
<keyword evidence="1" id="KW-0328">Glycosyltransferase</keyword>
<dbReference type="AlphaFoldDB" id="A0A4P8XHN9"/>
<proteinExistence type="predicted"/>